<protein>
    <recommendedName>
        <fullName evidence="13">Tat pathway signal sequence</fullName>
    </recommendedName>
</protein>
<dbReference type="EMBL" id="JAPEVB010000005">
    <property type="protein sequence ID" value="KAJ4387726.1"/>
    <property type="molecule type" value="Genomic_DNA"/>
</dbReference>
<dbReference type="PANTHER" id="PTHR33365">
    <property type="entry name" value="YALI0B05434P"/>
    <property type="match status" value="1"/>
</dbReference>
<evidence type="ECO:0000256" key="4">
    <source>
        <dbReference type="ARBA" id="ARBA00022989"/>
    </source>
</evidence>
<name>A0A9W8YMY8_9PEZI</name>
<keyword evidence="12" id="KW-1185">Reference proteome</keyword>
<comment type="caution">
    <text evidence="11">The sequence shown here is derived from an EMBL/GenBank/DDBJ whole genome shotgun (WGS) entry which is preliminary data.</text>
</comment>
<evidence type="ECO:0000256" key="1">
    <source>
        <dbReference type="ARBA" id="ARBA00004167"/>
    </source>
</evidence>
<dbReference type="OrthoDB" id="3687641at2759"/>
<dbReference type="PANTHER" id="PTHR33365:SF4">
    <property type="entry name" value="CYCLOCHLOROTINE BIOSYNTHESIS PROTEIN O"/>
    <property type="match status" value="1"/>
</dbReference>
<reference evidence="11" key="1">
    <citation type="submission" date="2022-10" db="EMBL/GenBank/DDBJ databases">
        <title>Tapping the CABI collections for fungal endophytes: first genome assemblies for Collariella, Neodidymelliopsis, Ascochyta clinopodiicola, Didymella pomorum, Didymosphaeria variabile, Neocosmospora piperis and Neocucurbitaria cava.</title>
        <authorList>
            <person name="Hill R."/>
        </authorList>
    </citation>
    <scope>NUCLEOTIDE SEQUENCE</scope>
    <source>
        <strain evidence="11">IMI 355082</strain>
    </source>
</reference>
<evidence type="ECO:0000256" key="2">
    <source>
        <dbReference type="ARBA" id="ARBA00004685"/>
    </source>
</evidence>
<organism evidence="11 12">
    <name type="scientific">Gnomoniopsis smithogilvyi</name>
    <dbReference type="NCBI Taxonomy" id="1191159"/>
    <lineage>
        <taxon>Eukaryota</taxon>
        <taxon>Fungi</taxon>
        <taxon>Dikarya</taxon>
        <taxon>Ascomycota</taxon>
        <taxon>Pezizomycotina</taxon>
        <taxon>Sordariomycetes</taxon>
        <taxon>Sordariomycetidae</taxon>
        <taxon>Diaporthales</taxon>
        <taxon>Gnomoniaceae</taxon>
        <taxon>Gnomoniopsis</taxon>
    </lineage>
</organism>
<keyword evidence="8" id="KW-0325">Glycoprotein</keyword>
<keyword evidence="7 10" id="KW-0472">Membrane</keyword>
<comment type="subcellular location">
    <subcellularLocation>
        <location evidence="1">Membrane</location>
        <topology evidence="1">Single-pass membrane protein</topology>
    </subcellularLocation>
</comment>
<dbReference type="InterPro" id="IPR021765">
    <property type="entry name" value="UstYa-like"/>
</dbReference>
<accession>A0A9W8YMY8</accession>
<dbReference type="GO" id="GO:0043386">
    <property type="term" value="P:mycotoxin biosynthetic process"/>
    <property type="evidence" value="ECO:0007669"/>
    <property type="project" value="InterPro"/>
</dbReference>
<gene>
    <name evidence="11" type="ORF">N0V93_008325</name>
</gene>
<evidence type="ECO:0000256" key="6">
    <source>
        <dbReference type="ARBA" id="ARBA00023026"/>
    </source>
</evidence>
<dbReference type="GO" id="GO:0016020">
    <property type="term" value="C:membrane"/>
    <property type="evidence" value="ECO:0007669"/>
    <property type="project" value="UniProtKB-SubCell"/>
</dbReference>
<evidence type="ECO:0000256" key="10">
    <source>
        <dbReference type="SAM" id="Phobius"/>
    </source>
</evidence>
<keyword evidence="6" id="KW-0843">Virulence</keyword>
<dbReference type="Pfam" id="PF11807">
    <property type="entry name" value="UstYa"/>
    <property type="match status" value="1"/>
</dbReference>
<feature type="transmembrane region" description="Helical" evidence="10">
    <location>
        <begin position="56"/>
        <end position="77"/>
    </location>
</feature>
<proteinExistence type="inferred from homology"/>
<dbReference type="Proteomes" id="UP001140453">
    <property type="component" value="Unassembled WGS sequence"/>
</dbReference>
<evidence type="ECO:0000256" key="3">
    <source>
        <dbReference type="ARBA" id="ARBA00022692"/>
    </source>
</evidence>
<dbReference type="GO" id="GO:0016491">
    <property type="term" value="F:oxidoreductase activity"/>
    <property type="evidence" value="ECO:0007669"/>
    <property type="project" value="UniProtKB-KW"/>
</dbReference>
<keyword evidence="4 10" id="KW-1133">Transmembrane helix</keyword>
<keyword evidence="3 10" id="KW-0812">Transmembrane</keyword>
<evidence type="ECO:0000256" key="8">
    <source>
        <dbReference type="ARBA" id="ARBA00023180"/>
    </source>
</evidence>
<dbReference type="AlphaFoldDB" id="A0A9W8YMY8"/>
<evidence type="ECO:0000313" key="12">
    <source>
        <dbReference type="Proteomes" id="UP001140453"/>
    </source>
</evidence>
<evidence type="ECO:0000313" key="11">
    <source>
        <dbReference type="EMBL" id="KAJ4387726.1"/>
    </source>
</evidence>
<keyword evidence="5" id="KW-0560">Oxidoreductase</keyword>
<comment type="pathway">
    <text evidence="2">Mycotoxin biosynthesis.</text>
</comment>
<evidence type="ECO:0008006" key="13">
    <source>
        <dbReference type="Google" id="ProtNLM"/>
    </source>
</evidence>
<sequence length="300" mass="34355">MYLLKWPGFFSSSSTSYRYLNDEASSEAGSEEQLLEEKGASRKAPNNGNGVWRPRLVIILHLACLAFYTAIFFTLVVSSQRQCAYADQNQVWSPAHVALKPKKWLFMNEIMDTNVFRGPPRPELDAAWNDLIKYSNIRVTAEDLRKINKNSVQLSDGSGLYWSGLNVHHQLHCLKLLRQAIYPDYYFDGKELPRHLEGHIDHCVDNIRMGLMCKADISLGSYDWVDNNRRPLTDFHTEHSCYDFDAVNEWAGQHSFDMYDNVSLVHPFLGKSYPLDSEGNYIPSEEIDPFLGNKITPPLA</sequence>
<evidence type="ECO:0000256" key="9">
    <source>
        <dbReference type="ARBA" id="ARBA00035112"/>
    </source>
</evidence>
<evidence type="ECO:0000256" key="5">
    <source>
        <dbReference type="ARBA" id="ARBA00023002"/>
    </source>
</evidence>
<comment type="similarity">
    <text evidence="9">Belongs to the ustYa family.</text>
</comment>
<evidence type="ECO:0000256" key="7">
    <source>
        <dbReference type="ARBA" id="ARBA00023136"/>
    </source>
</evidence>